<accession>A0A3D8T5W9</accession>
<sequence>MGRPASRPLAIHPRVHLRPAQPAPPPIPRAGQQDPPTPTDAQIDGILRPARPEALRPYAAYTGSLDEGLYLRLCYNTAKEEAHEAVWAGNLAHGFVGPDGLIFDDGDIFGAEGMDLARFLEIFPERVASVGGVEHVEGRESALEECLRGIEEYGGDGGDGDCQARGTGEEEYSDGVKRYLAERRRRDPLLRYWEYHAACVVTHLFIEDAETLEGKGLLHVFLDDIGNVVRQWRTDETSSEDFDFDGSWKEGVWRGEFEMGRGVLGDAYRDGGIRGPPYEL</sequence>
<proteinExistence type="predicted"/>
<evidence type="ECO:0000313" key="2">
    <source>
        <dbReference type="EMBL" id="RDW93962.1"/>
    </source>
</evidence>
<gene>
    <name evidence="2" type="ORF">DSM5745_01284</name>
</gene>
<dbReference type="STRING" id="1810919.A0A3D8T5W9"/>
<comment type="caution">
    <text evidence="2">The sequence shown here is derived from an EMBL/GenBank/DDBJ whole genome shotgun (WGS) entry which is preliminary data.</text>
</comment>
<evidence type="ECO:0000313" key="3">
    <source>
        <dbReference type="Proteomes" id="UP000256690"/>
    </source>
</evidence>
<dbReference type="RefSeq" id="XP_026609145.1">
    <property type="nucleotide sequence ID" value="XM_026743300.1"/>
</dbReference>
<name>A0A3D8T5W9_9EURO</name>
<dbReference type="EMBL" id="PVWQ01000001">
    <property type="protein sequence ID" value="RDW93962.1"/>
    <property type="molecule type" value="Genomic_DNA"/>
</dbReference>
<organism evidence="2 3">
    <name type="scientific">Aspergillus mulundensis</name>
    <dbReference type="NCBI Taxonomy" id="1810919"/>
    <lineage>
        <taxon>Eukaryota</taxon>
        <taxon>Fungi</taxon>
        <taxon>Dikarya</taxon>
        <taxon>Ascomycota</taxon>
        <taxon>Pezizomycotina</taxon>
        <taxon>Eurotiomycetes</taxon>
        <taxon>Eurotiomycetidae</taxon>
        <taxon>Eurotiales</taxon>
        <taxon>Aspergillaceae</taxon>
        <taxon>Aspergillus</taxon>
        <taxon>Aspergillus subgen. Nidulantes</taxon>
    </lineage>
</organism>
<feature type="region of interest" description="Disordered" evidence="1">
    <location>
        <begin position="1"/>
        <end position="42"/>
    </location>
</feature>
<protein>
    <submittedName>
        <fullName evidence="2">Uncharacterized protein</fullName>
    </submittedName>
</protein>
<dbReference type="OrthoDB" id="4364812at2759"/>
<evidence type="ECO:0000256" key="1">
    <source>
        <dbReference type="SAM" id="MobiDB-lite"/>
    </source>
</evidence>
<reference evidence="2 3" key="1">
    <citation type="journal article" date="2018" name="IMA Fungus">
        <title>IMA Genome-F 9: Draft genome sequence of Annulohypoxylon stygium, Aspergillus mulundensis, Berkeleyomyces basicola (syn. Thielaviopsis basicola), Ceratocystis smalleyi, two Cercospora beticola strains, Coleophoma cylindrospora, Fusarium fracticaudum, Phialophora cf. hyalina, and Morchella septimelata.</title>
        <authorList>
            <person name="Wingfield B.D."/>
            <person name="Bills G.F."/>
            <person name="Dong Y."/>
            <person name="Huang W."/>
            <person name="Nel W.J."/>
            <person name="Swalarsk-Parry B.S."/>
            <person name="Vaghefi N."/>
            <person name="Wilken P.M."/>
            <person name="An Z."/>
            <person name="de Beer Z.W."/>
            <person name="De Vos L."/>
            <person name="Chen L."/>
            <person name="Duong T.A."/>
            <person name="Gao Y."/>
            <person name="Hammerbacher A."/>
            <person name="Kikkert J.R."/>
            <person name="Li Y."/>
            <person name="Li H."/>
            <person name="Li K."/>
            <person name="Li Q."/>
            <person name="Liu X."/>
            <person name="Ma X."/>
            <person name="Naidoo K."/>
            <person name="Pethybridge S.J."/>
            <person name="Sun J."/>
            <person name="Steenkamp E.T."/>
            <person name="van der Nest M.A."/>
            <person name="van Wyk S."/>
            <person name="Wingfield M.J."/>
            <person name="Xiong C."/>
            <person name="Yue Q."/>
            <person name="Zhang X."/>
        </authorList>
    </citation>
    <scope>NUCLEOTIDE SEQUENCE [LARGE SCALE GENOMIC DNA]</scope>
    <source>
        <strain evidence="2 3">DSM 5745</strain>
    </source>
</reference>
<keyword evidence="3" id="KW-1185">Reference proteome</keyword>
<dbReference type="AlphaFoldDB" id="A0A3D8T5W9"/>
<dbReference type="GeneID" id="38111654"/>
<dbReference type="Proteomes" id="UP000256690">
    <property type="component" value="Unassembled WGS sequence"/>
</dbReference>